<feature type="non-terminal residue" evidence="2">
    <location>
        <position position="175"/>
    </location>
</feature>
<feature type="region of interest" description="Disordered" evidence="1">
    <location>
        <begin position="75"/>
        <end position="175"/>
    </location>
</feature>
<dbReference type="GO" id="GO:0016746">
    <property type="term" value="F:acyltransferase activity"/>
    <property type="evidence" value="ECO:0007669"/>
    <property type="project" value="UniProtKB-KW"/>
</dbReference>
<feature type="region of interest" description="Disordered" evidence="1">
    <location>
        <begin position="1"/>
        <end position="59"/>
    </location>
</feature>
<keyword evidence="2" id="KW-0012">Acyltransferase</keyword>
<dbReference type="EC" id="2.3.1.128" evidence="2"/>
<sequence>EPAGRDPSLDLRRPAPGHRRRAPRVPYPLVAGDVRPRALQAQRDLPGRMAHPRRRRGRGPVVRLPHLLALRHGLARHERLGRSGGAPRGNRHRAAGVADRADRRPGGAVHAGGPRVERPGDPPVRTLRLPDGRPPAPLLRRQPGGRPDHVAHAHDAPRQSRGRPPRRTRHAVALM</sequence>
<dbReference type="AlphaFoldDB" id="A0A6J4SMK9"/>
<evidence type="ECO:0000256" key="1">
    <source>
        <dbReference type="SAM" id="MobiDB-lite"/>
    </source>
</evidence>
<dbReference type="EMBL" id="CADCVR010000058">
    <property type="protein sequence ID" value="CAA9498047.1"/>
    <property type="molecule type" value="Genomic_DNA"/>
</dbReference>
<feature type="non-terminal residue" evidence="2">
    <location>
        <position position="1"/>
    </location>
</feature>
<gene>
    <name evidence="2" type="ORF">AVDCRST_MAG53-2234</name>
</gene>
<accession>A0A6J4SMK9</accession>
<keyword evidence="2" id="KW-0808">Transferase</keyword>
<feature type="compositionally biased region" description="Basic residues" evidence="1">
    <location>
        <begin position="160"/>
        <end position="175"/>
    </location>
</feature>
<feature type="compositionally biased region" description="Basic and acidic residues" evidence="1">
    <location>
        <begin position="146"/>
        <end position="158"/>
    </location>
</feature>
<protein>
    <submittedName>
        <fullName evidence="2">Ribosomal-protein-S18p-alanine acetyltransferase</fullName>
        <ecNumber evidence="2">2.3.1.128</ecNumber>
    </submittedName>
</protein>
<name>A0A6J4SMK9_9ACTN</name>
<evidence type="ECO:0000313" key="2">
    <source>
        <dbReference type="EMBL" id="CAA9498047.1"/>
    </source>
</evidence>
<organism evidence="2">
    <name type="scientific">uncultured Solirubrobacteraceae bacterium</name>
    <dbReference type="NCBI Taxonomy" id="1162706"/>
    <lineage>
        <taxon>Bacteria</taxon>
        <taxon>Bacillati</taxon>
        <taxon>Actinomycetota</taxon>
        <taxon>Thermoleophilia</taxon>
        <taxon>Solirubrobacterales</taxon>
        <taxon>Solirubrobacteraceae</taxon>
        <taxon>environmental samples</taxon>
    </lineage>
</organism>
<reference evidence="2" key="1">
    <citation type="submission" date="2020-02" db="EMBL/GenBank/DDBJ databases">
        <authorList>
            <person name="Meier V. D."/>
        </authorList>
    </citation>
    <scope>NUCLEOTIDE SEQUENCE</scope>
    <source>
        <strain evidence="2">AVDCRST_MAG53</strain>
    </source>
</reference>
<proteinExistence type="predicted"/>